<dbReference type="CDD" id="cd06257">
    <property type="entry name" value="DnaJ"/>
    <property type="match status" value="1"/>
</dbReference>
<sequence>MGLTMDQVKEHFGQTDLYKVLGVKKTVTESEIKTAYRKQALKYHPDKNPDKEATEKFQLLCSIHAVLSNPQTRSTYDETGEIDNDAMHESQSFHDWLEYWRALFPPVTEKDIESFETTYRGSEEEAKDILEAYERYKGKWQSILDVVMLSRDEDVERFSEIIQAAIDDGKVPLFPAFSKKPVAKKSKVKKAAAEAKAAEDLIAQIRGKASGNAMAKRASNFGSLLANLEAKYADEPPKKSSRKSKANSEPSEEDFLAAQRRLAKKHK</sequence>
<feature type="domain" description="J" evidence="2">
    <location>
        <begin position="16"/>
        <end position="80"/>
    </location>
</feature>
<dbReference type="InterPro" id="IPR001623">
    <property type="entry name" value="DnaJ_domain"/>
</dbReference>
<dbReference type="PANTHER" id="PTHR44144:SF1">
    <property type="entry name" value="DNAJ HOMOLOG SUBFAMILY C MEMBER 9"/>
    <property type="match status" value="1"/>
</dbReference>
<name>A0A6G0XWH9_9STRA</name>
<dbReference type="AlphaFoldDB" id="A0A6G0XWH9"/>
<dbReference type="GO" id="GO:0031072">
    <property type="term" value="F:heat shock protein binding"/>
    <property type="evidence" value="ECO:0007669"/>
    <property type="project" value="TreeGrafter"/>
</dbReference>
<gene>
    <name evidence="3" type="ORF">Ae201684_001200</name>
</gene>
<evidence type="ECO:0000313" key="3">
    <source>
        <dbReference type="EMBL" id="KAF0744745.1"/>
    </source>
</evidence>
<dbReference type="GO" id="GO:0005737">
    <property type="term" value="C:cytoplasm"/>
    <property type="evidence" value="ECO:0007669"/>
    <property type="project" value="TreeGrafter"/>
</dbReference>
<dbReference type="Pfam" id="PF00226">
    <property type="entry name" value="DnaJ"/>
    <property type="match status" value="1"/>
</dbReference>
<protein>
    <recommendedName>
        <fullName evidence="2">J domain-containing protein</fullName>
    </recommendedName>
</protein>
<dbReference type="PANTHER" id="PTHR44144">
    <property type="entry name" value="DNAJ HOMOLOG SUBFAMILY C MEMBER 9"/>
    <property type="match status" value="1"/>
</dbReference>
<dbReference type="Gene3D" id="1.10.287.110">
    <property type="entry name" value="DnaJ domain"/>
    <property type="match status" value="1"/>
</dbReference>
<organism evidence="3 4">
    <name type="scientific">Aphanomyces euteiches</name>
    <dbReference type="NCBI Taxonomy" id="100861"/>
    <lineage>
        <taxon>Eukaryota</taxon>
        <taxon>Sar</taxon>
        <taxon>Stramenopiles</taxon>
        <taxon>Oomycota</taxon>
        <taxon>Saprolegniomycetes</taxon>
        <taxon>Saprolegniales</taxon>
        <taxon>Verrucalvaceae</taxon>
        <taxon>Aphanomyces</taxon>
    </lineage>
</organism>
<dbReference type="InterPro" id="IPR018253">
    <property type="entry name" value="DnaJ_domain_CS"/>
</dbReference>
<comment type="caution">
    <text evidence="3">The sequence shown here is derived from an EMBL/GenBank/DDBJ whole genome shotgun (WGS) entry which is preliminary data.</text>
</comment>
<dbReference type="EMBL" id="VJMJ01000009">
    <property type="protein sequence ID" value="KAF0744745.1"/>
    <property type="molecule type" value="Genomic_DNA"/>
</dbReference>
<evidence type="ECO:0000313" key="4">
    <source>
        <dbReference type="Proteomes" id="UP000481153"/>
    </source>
</evidence>
<proteinExistence type="predicted"/>
<reference evidence="3 4" key="1">
    <citation type="submission" date="2019-07" db="EMBL/GenBank/DDBJ databases">
        <title>Genomics analysis of Aphanomyces spp. identifies a new class of oomycete effector associated with host adaptation.</title>
        <authorList>
            <person name="Gaulin E."/>
        </authorList>
    </citation>
    <scope>NUCLEOTIDE SEQUENCE [LARGE SCALE GENOMIC DNA]</scope>
    <source>
        <strain evidence="3 4">ATCC 201684</strain>
    </source>
</reference>
<evidence type="ECO:0000259" key="2">
    <source>
        <dbReference type="PROSITE" id="PS50076"/>
    </source>
</evidence>
<dbReference type="SUPFAM" id="SSF46565">
    <property type="entry name" value="Chaperone J-domain"/>
    <property type="match status" value="1"/>
</dbReference>
<dbReference type="VEuPathDB" id="FungiDB:AeMF1_002213"/>
<dbReference type="Pfam" id="PF23302">
    <property type="entry name" value="HTH_DNAJC9"/>
    <property type="match status" value="1"/>
</dbReference>
<dbReference type="PROSITE" id="PS00636">
    <property type="entry name" value="DNAJ_1"/>
    <property type="match status" value="1"/>
</dbReference>
<dbReference type="PROSITE" id="PS50076">
    <property type="entry name" value="DNAJ_2"/>
    <property type="match status" value="1"/>
</dbReference>
<feature type="region of interest" description="Disordered" evidence="1">
    <location>
        <begin position="232"/>
        <end position="267"/>
    </location>
</feature>
<dbReference type="GO" id="GO:0005634">
    <property type="term" value="C:nucleus"/>
    <property type="evidence" value="ECO:0007669"/>
    <property type="project" value="TreeGrafter"/>
</dbReference>
<dbReference type="InterPro" id="IPR056453">
    <property type="entry name" value="HTH_DNAJC9"/>
</dbReference>
<accession>A0A6G0XWH9</accession>
<dbReference type="InterPro" id="IPR052594">
    <property type="entry name" value="J_domain-containing_protein"/>
</dbReference>
<dbReference type="SMART" id="SM00271">
    <property type="entry name" value="DnaJ"/>
    <property type="match status" value="1"/>
</dbReference>
<keyword evidence="4" id="KW-1185">Reference proteome</keyword>
<dbReference type="Proteomes" id="UP000481153">
    <property type="component" value="Unassembled WGS sequence"/>
</dbReference>
<evidence type="ECO:0000256" key="1">
    <source>
        <dbReference type="SAM" id="MobiDB-lite"/>
    </source>
</evidence>
<dbReference type="InterPro" id="IPR036869">
    <property type="entry name" value="J_dom_sf"/>
</dbReference>
<dbReference type="PRINTS" id="PR00625">
    <property type="entry name" value="JDOMAIN"/>
</dbReference>